<reference evidence="3 4" key="1">
    <citation type="submission" date="2018-12" db="EMBL/GenBank/DDBJ databases">
        <title>Persistence of Moraxella catarrhalis in Chronic Obstructive Pulmonary Disease and Regulation of the Hag/MID Adhesin.</title>
        <authorList>
            <person name="Murphy T."/>
            <person name="Zhao X."/>
            <person name="Vyas G."/>
            <person name="Aluvathingal J."/>
            <person name="Nadendla S."/>
            <person name="Tallon L."/>
            <person name="Tettelin H."/>
        </authorList>
    </citation>
    <scope>NUCLEOTIDE SEQUENCE [LARGE SCALE GENOMIC DNA]</scope>
    <source>
        <strain evidence="2 3">173P27B1</strain>
        <strain evidence="1 4">46P58B1</strain>
    </source>
</reference>
<dbReference type="Proteomes" id="UP000280228">
    <property type="component" value="Chromosome"/>
</dbReference>
<evidence type="ECO:0000313" key="1">
    <source>
        <dbReference type="EMBL" id="AZQ93782.1"/>
    </source>
</evidence>
<dbReference type="EMBL" id="RYER01000013">
    <property type="protein sequence ID" value="RUO17158.1"/>
    <property type="molecule type" value="Genomic_DNA"/>
</dbReference>
<keyword evidence="3" id="KW-1185">Reference proteome</keyword>
<evidence type="ECO:0000313" key="4">
    <source>
        <dbReference type="Proteomes" id="UP000280228"/>
    </source>
</evidence>
<dbReference type="AlphaFoldDB" id="A0A3Q9GGS4"/>
<dbReference type="EMBL" id="CP034662">
    <property type="protein sequence ID" value="AZQ93782.1"/>
    <property type="molecule type" value="Genomic_DNA"/>
</dbReference>
<protein>
    <submittedName>
        <fullName evidence="1">Uncharacterized protein</fullName>
    </submittedName>
</protein>
<evidence type="ECO:0000313" key="3">
    <source>
        <dbReference type="Proteomes" id="UP000268436"/>
    </source>
</evidence>
<evidence type="ECO:0000313" key="2">
    <source>
        <dbReference type="EMBL" id="RUO17158.1"/>
    </source>
</evidence>
<name>A0A3Q9GGS4_MORCA</name>
<sequence>MINRSAKTVYDINLDDILAKTNKPPLKAVCLLESQQVLEK</sequence>
<dbReference type="Proteomes" id="UP000268436">
    <property type="component" value="Unassembled WGS sequence"/>
</dbReference>
<organism evidence="1 4">
    <name type="scientific">Moraxella catarrhalis</name>
    <name type="common">Branhamella catarrhalis</name>
    <dbReference type="NCBI Taxonomy" id="480"/>
    <lineage>
        <taxon>Bacteria</taxon>
        <taxon>Pseudomonadati</taxon>
        <taxon>Pseudomonadota</taxon>
        <taxon>Gammaproteobacteria</taxon>
        <taxon>Moraxellales</taxon>
        <taxon>Moraxellaceae</taxon>
        <taxon>Moraxella</taxon>
    </lineage>
</organism>
<proteinExistence type="predicted"/>
<gene>
    <name evidence="1" type="ORF">EJK53_1726</name>
    <name evidence="2" type="ORF">EJK54_1803</name>
</gene>
<accession>A0A3Q9GGS4</accession>